<feature type="compositionally biased region" description="Polar residues" evidence="1">
    <location>
        <begin position="61"/>
        <end position="74"/>
    </location>
</feature>
<dbReference type="Proteomes" id="UP001464891">
    <property type="component" value="Unassembled WGS sequence"/>
</dbReference>
<keyword evidence="2" id="KW-0472">Membrane</keyword>
<evidence type="ECO:0000313" key="4">
    <source>
        <dbReference type="Proteomes" id="UP001464891"/>
    </source>
</evidence>
<keyword evidence="4" id="KW-1185">Reference proteome</keyword>
<name>A0ABV0J3B3_9CYAN</name>
<feature type="compositionally biased region" description="Basic residues" evidence="1">
    <location>
        <begin position="92"/>
        <end position="108"/>
    </location>
</feature>
<evidence type="ECO:0000313" key="3">
    <source>
        <dbReference type="EMBL" id="MEP0816251.1"/>
    </source>
</evidence>
<organism evidence="3 4">
    <name type="scientific">Trichocoleus desertorum GB2-A4</name>
    <dbReference type="NCBI Taxonomy" id="2933944"/>
    <lineage>
        <taxon>Bacteria</taxon>
        <taxon>Bacillati</taxon>
        <taxon>Cyanobacteriota</taxon>
        <taxon>Cyanophyceae</taxon>
        <taxon>Leptolyngbyales</taxon>
        <taxon>Trichocoleusaceae</taxon>
        <taxon>Trichocoleus</taxon>
    </lineage>
</organism>
<feature type="region of interest" description="Disordered" evidence="1">
    <location>
        <begin position="58"/>
        <end position="108"/>
    </location>
</feature>
<dbReference type="EMBL" id="JAMPKM010000002">
    <property type="protein sequence ID" value="MEP0816251.1"/>
    <property type="molecule type" value="Genomic_DNA"/>
</dbReference>
<gene>
    <name evidence="3" type="ORF">NC998_03980</name>
</gene>
<evidence type="ECO:0000256" key="2">
    <source>
        <dbReference type="SAM" id="Phobius"/>
    </source>
</evidence>
<comment type="caution">
    <text evidence="3">The sequence shown here is derived from an EMBL/GenBank/DDBJ whole genome shotgun (WGS) entry which is preliminary data.</text>
</comment>
<feature type="transmembrane region" description="Helical" evidence="2">
    <location>
        <begin position="20"/>
        <end position="39"/>
    </location>
</feature>
<keyword evidence="2" id="KW-0812">Transmembrane</keyword>
<reference evidence="3 4" key="1">
    <citation type="submission" date="2022-04" db="EMBL/GenBank/DDBJ databases">
        <title>Positive selection, recombination, and allopatry shape intraspecific diversity of widespread and dominant cyanobacteria.</title>
        <authorList>
            <person name="Wei J."/>
            <person name="Shu W."/>
            <person name="Hu C."/>
        </authorList>
    </citation>
    <scope>NUCLEOTIDE SEQUENCE [LARGE SCALE GENOMIC DNA]</scope>
    <source>
        <strain evidence="3 4">GB2-A4</strain>
    </source>
</reference>
<accession>A0ABV0J3B3</accession>
<dbReference type="RefSeq" id="WP_190433502.1">
    <property type="nucleotide sequence ID" value="NZ_JAMPKM010000002.1"/>
</dbReference>
<feature type="compositionally biased region" description="Basic and acidic residues" evidence="1">
    <location>
        <begin position="76"/>
        <end position="88"/>
    </location>
</feature>
<keyword evidence="2" id="KW-1133">Transmembrane helix</keyword>
<proteinExistence type="predicted"/>
<evidence type="ECO:0000256" key="1">
    <source>
        <dbReference type="SAM" id="MobiDB-lite"/>
    </source>
</evidence>
<protein>
    <submittedName>
        <fullName evidence="3">Uncharacterized protein</fullName>
    </submittedName>
</protein>
<sequence>MAKSSRFSGGFAVGLKWSLFFLLCFFILGYSAVFSVLLASMGGFATSLITDWWNAKADPQPATTSDAAGNQANQPKAERVLTRAEKWQRATGTHRRRLPRLKWPFGKR</sequence>